<sequence length="296" mass="32728">MNSNSMQVGGQAVIEGVMMKSKELWSVAVRDRHGTIHVKSERLKPLPKALKLPLIRGIVALFQSVSLGIKALDYSANKAYEEEGEKPLSPATMAMTIGFSLLLGIGLFLFLPLYITKLIGLVFPIVAESSLMFNLVDGVIRVLLFVAYVVAVGLWKEMRRVFEYHGAEHKVIFAYEAGGSMAVDTVRGFSRHHPRCGTSFLFIVMILSMLIFSAIPKEWAFYMKFGSRIVLIPLIAGTSYEILKLSAKLSTNPLVRFLIQPGLMLQHITTKEPDEGQIEVALKALAEVVPMTSGEK</sequence>
<dbReference type="PATRIC" id="fig|29290.4.peg.8202"/>
<accession>A0A0F3GI95</accession>
<organism evidence="2 3">
    <name type="scientific">Candidatus Magnetobacterium bavaricum</name>
    <dbReference type="NCBI Taxonomy" id="29290"/>
    <lineage>
        <taxon>Bacteria</taxon>
        <taxon>Pseudomonadati</taxon>
        <taxon>Nitrospirota</taxon>
        <taxon>Thermodesulfovibrionia</taxon>
        <taxon>Thermodesulfovibrionales</taxon>
        <taxon>Candidatus Magnetobacteriaceae</taxon>
        <taxon>Candidatus Magnetobacterium</taxon>
    </lineage>
</organism>
<keyword evidence="1" id="KW-0472">Membrane</keyword>
<evidence type="ECO:0000313" key="2">
    <source>
        <dbReference type="EMBL" id="KJU81611.1"/>
    </source>
</evidence>
<comment type="caution">
    <text evidence="2">The sequence shown here is derived from an EMBL/GenBank/DDBJ whole genome shotgun (WGS) entry which is preliminary data.</text>
</comment>
<dbReference type="AlphaFoldDB" id="A0A0F3GI95"/>
<dbReference type="InterPro" id="IPR010787">
    <property type="entry name" value="DUF1385"/>
</dbReference>
<feature type="transmembrane region" description="Helical" evidence="1">
    <location>
        <begin position="196"/>
        <end position="215"/>
    </location>
</feature>
<proteinExistence type="predicted"/>
<name>A0A0F3GI95_9BACT</name>
<evidence type="ECO:0000256" key="1">
    <source>
        <dbReference type="SAM" id="Phobius"/>
    </source>
</evidence>
<dbReference type="PANTHER" id="PTHR42867">
    <property type="entry name" value="MEMBRANE PROTEIN-RELATED"/>
    <property type="match status" value="1"/>
</dbReference>
<evidence type="ECO:0000313" key="3">
    <source>
        <dbReference type="Proteomes" id="UP000033423"/>
    </source>
</evidence>
<dbReference type="Pfam" id="PF07136">
    <property type="entry name" value="DUF1385"/>
    <property type="match status" value="1"/>
</dbReference>
<reference evidence="2 3" key="1">
    <citation type="submission" date="2015-02" db="EMBL/GenBank/DDBJ databases">
        <title>Single-cell genomics of uncultivated deep-branching MTB reveals a conserved set of magnetosome genes.</title>
        <authorList>
            <person name="Kolinko S."/>
            <person name="Richter M."/>
            <person name="Glockner F.O."/>
            <person name="Brachmann A."/>
            <person name="Schuler D."/>
        </authorList>
    </citation>
    <scope>NUCLEOTIDE SEQUENCE [LARGE SCALE GENOMIC DNA]</scope>
    <source>
        <strain evidence="2">TM-1</strain>
    </source>
</reference>
<dbReference type="Proteomes" id="UP000033423">
    <property type="component" value="Unassembled WGS sequence"/>
</dbReference>
<gene>
    <name evidence="2" type="ORF">MBAV_006205</name>
</gene>
<keyword evidence="1" id="KW-0812">Transmembrane</keyword>
<dbReference type="PANTHER" id="PTHR42867:SF1">
    <property type="entry name" value="MEMBRANE PROTEIN-RELATED"/>
    <property type="match status" value="1"/>
</dbReference>
<protein>
    <submittedName>
        <fullName evidence="2">Membrane protein containing DUF1385</fullName>
    </submittedName>
</protein>
<keyword evidence="3" id="KW-1185">Reference proteome</keyword>
<feature type="transmembrane region" description="Helical" evidence="1">
    <location>
        <begin position="135"/>
        <end position="155"/>
    </location>
</feature>
<dbReference type="EMBL" id="LACI01002630">
    <property type="protein sequence ID" value="KJU81611.1"/>
    <property type="molecule type" value="Genomic_DNA"/>
</dbReference>
<feature type="transmembrane region" description="Helical" evidence="1">
    <location>
        <begin position="93"/>
        <end position="115"/>
    </location>
</feature>
<keyword evidence="1" id="KW-1133">Transmembrane helix</keyword>